<organism evidence="2 3">
    <name type="scientific">Thiomonas arsenitoxydans (strain DSM 22701 / CIP 110005 / 3As)</name>
    <dbReference type="NCBI Taxonomy" id="426114"/>
    <lineage>
        <taxon>Bacteria</taxon>
        <taxon>Pseudomonadati</taxon>
        <taxon>Pseudomonadota</taxon>
        <taxon>Betaproteobacteria</taxon>
        <taxon>Burkholderiales</taxon>
        <taxon>Thiomonas</taxon>
    </lineage>
</organism>
<dbReference type="GO" id="GO:0016301">
    <property type="term" value="F:kinase activity"/>
    <property type="evidence" value="ECO:0007669"/>
    <property type="project" value="UniProtKB-KW"/>
</dbReference>
<dbReference type="EMBL" id="JAFKMR010000026">
    <property type="protein sequence ID" value="MBN8745212.1"/>
    <property type="molecule type" value="Genomic_DNA"/>
</dbReference>
<accession>A0A8I1MYC2</accession>
<keyword evidence="2" id="KW-0418">Kinase</keyword>
<feature type="compositionally biased region" description="Low complexity" evidence="1">
    <location>
        <begin position="132"/>
        <end position="142"/>
    </location>
</feature>
<feature type="region of interest" description="Disordered" evidence="1">
    <location>
        <begin position="132"/>
        <end position="198"/>
    </location>
</feature>
<dbReference type="AlphaFoldDB" id="A0A8I1MYC2"/>
<proteinExistence type="predicted"/>
<gene>
    <name evidence="2" type="ORF">J0I24_13045</name>
</gene>
<evidence type="ECO:0000313" key="2">
    <source>
        <dbReference type="EMBL" id="MBN8745212.1"/>
    </source>
</evidence>
<reference evidence="2" key="1">
    <citation type="submission" date="2021-02" db="EMBL/GenBank/DDBJ databases">
        <title>Thiocyanate and organic carbon inputs drive convergent selection for specific autotrophic Afipia and Thiobacillus strains within complex microbiomes.</title>
        <authorList>
            <person name="Huddy R.J."/>
            <person name="Sachdeva R."/>
            <person name="Kadzinga F."/>
            <person name="Kantor R.S."/>
            <person name="Harrison S.T.L."/>
            <person name="Banfield J.F."/>
        </authorList>
    </citation>
    <scope>NUCLEOTIDE SEQUENCE</scope>
    <source>
        <strain evidence="2">SCN18_13_7_16_R3_B_64_19</strain>
    </source>
</reference>
<protein>
    <submittedName>
        <fullName evidence="2">Histidine kinase</fullName>
    </submittedName>
</protein>
<name>A0A8I1MYC2_THIA3</name>
<keyword evidence="2" id="KW-0808">Transferase</keyword>
<feature type="compositionally biased region" description="Pro residues" evidence="1">
    <location>
        <begin position="184"/>
        <end position="196"/>
    </location>
</feature>
<comment type="caution">
    <text evidence="2">The sequence shown here is derived from an EMBL/GenBank/DDBJ whole genome shotgun (WGS) entry which is preliminary data.</text>
</comment>
<feature type="region of interest" description="Disordered" evidence="1">
    <location>
        <begin position="1"/>
        <end position="24"/>
    </location>
</feature>
<sequence length="349" mass="37174">MEMGPALSVTMSASAPRPRPPSGLRQASAQELLAAFRVDAEEFLRLFIAGLQTQPTREDTLQALGNAAEALRGIRIGADFLQLQAVSALCRQGEQDLLQQLPLVASGAALQWETLQAVIDGLRQHLLPEQAEPPAAPAASEPTPLQPPAEAKPRSETQPEPEPEPEPEPVAPMRFAPPQVFDPAPAPIAPAEPTPQTPLDEAQTLTVQTAVVGPWIVAVPAALAPWVLEPGTPQWTGPDGQLLLLQDDVALPALDLPACWLAPEPQHEASGAALLLQPDSGEPPFALRVQALGRQQDLLFWPVPPAVQSACGVRAAAWEGAPWQPDTGQPVLLLDLPWLEARLRVGSDR</sequence>
<evidence type="ECO:0000256" key="1">
    <source>
        <dbReference type="SAM" id="MobiDB-lite"/>
    </source>
</evidence>
<evidence type="ECO:0000313" key="3">
    <source>
        <dbReference type="Proteomes" id="UP000664800"/>
    </source>
</evidence>
<dbReference type="Proteomes" id="UP000664800">
    <property type="component" value="Unassembled WGS sequence"/>
</dbReference>